<keyword evidence="3" id="KW-1185">Reference proteome</keyword>
<gene>
    <name evidence="2" type="ORF">J437_LFUL000202</name>
</gene>
<evidence type="ECO:0000313" key="3">
    <source>
        <dbReference type="Proteomes" id="UP000792457"/>
    </source>
</evidence>
<name>A0A8K0P0S4_LADFU</name>
<dbReference type="Proteomes" id="UP000792457">
    <property type="component" value="Unassembled WGS sequence"/>
</dbReference>
<dbReference type="EMBL" id="KZ308556">
    <property type="protein sequence ID" value="KAG8231485.1"/>
    <property type="molecule type" value="Genomic_DNA"/>
</dbReference>
<organism evidence="2 3">
    <name type="scientific">Ladona fulva</name>
    <name type="common">Scarce chaser dragonfly</name>
    <name type="synonym">Libellula fulva</name>
    <dbReference type="NCBI Taxonomy" id="123851"/>
    <lineage>
        <taxon>Eukaryota</taxon>
        <taxon>Metazoa</taxon>
        <taxon>Ecdysozoa</taxon>
        <taxon>Arthropoda</taxon>
        <taxon>Hexapoda</taxon>
        <taxon>Insecta</taxon>
        <taxon>Pterygota</taxon>
        <taxon>Palaeoptera</taxon>
        <taxon>Odonata</taxon>
        <taxon>Epiprocta</taxon>
        <taxon>Anisoptera</taxon>
        <taxon>Libelluloidea</taxon>
        <taxon>Libellulidae</taxon>
        <taxon>Ladona</taxon>
    </lineage>
</organism>
<dbReference type="AlphaFoldDB" id="A0A8K0P0S4"/>
<feature type="compositionally biased region" description="Pro residues" evidence="1">
    <location>
        <begin position="84"/>
        <end position="97"/>
    </location>
</feature>
<protein>
    <submittedName>
        <fullName evidence="2">Uncharacterized protein</fullName>
    </submittedName>
</protein>
<feature type="region of interest" description="Disordered" evidence="1">
    <location>
        <begin position="1"/>
        <end position="97"/>
    </location>
</feature>
<evidence type="ECO:0000313" key="2">
    <source>
        <dbReference type="EMBL" id="KAG8231485.1"/>
    </source>
</evidence>
<accession>A0A8K0P0S4</accession>
<proteinExistence type="predicted"/>
<reference evidence="2" key="1">
    <citation type="submission" date="2013-04" db="EMBL/GenBank/DDBJ databases">
        <authorList>
            <person name="Qu J."/>
            <person name="Murali S.C."/>
            <person name="Bandaranaike D."/>
            <person name="Bellair M."/>
            <person name="Blankenburg K."/>
            <person name="Chao H."/>
            <person name="Dinh H."/>
            <person name="Doddapaneni H."/>
            <person name="Downs B."/>
            <person name="Dugan-Rocha S."/>
            <person name="Elkadiri S."/>
            <person name="Gnanaolivu R.D."/>
            <person name="Hernandez B."/>
            <person name="Javaid M."/>
            <person name="Jayaseelan J.C."/>
            <person name="Lee S."/>
            <person name="Li M."/>
            <person name="Ming W."/>
            <person name="Munidasa M."/>
            <person name="Muniz J."/>
            <person name="Nguyen L."/>
            <person name="Ongeri F."/>
            <person name="Osuji N."/>
            <person name="Pu L.-L."/>
            <person name="Puazo M."/>
            <person name="Qu C."/>
            <person name="Quiroz J."/>
            <person name="Raj R."/>
            <person name="Weissenberger G."/>
            <person name="Xin Y."/>
            <person name="Zou X."/>
            <person name="Han Y."/>
            <person name="Richards S."/>
            <person name="Worley K."/>
            <person name="Muzny D."/>
            <person name="Gibbs R."/>
        </authorList>
    </citation>
    <scope>NUCLEOTIDE SEQUENCE</scope>
    <source>
        <strain evidence="2">Sampled in the wild</strain>
    </source>
</reference>
<sequence>MKNPSKAIAVEEKEMNSSNNLSSPQPLRTREPEKAHSGGPHTSEAESPNCLAGEVTTKSNEDGGNWRPVGEKGKRRRLAHLSPIPSPFPFFRPQPSY</sequence>
<comment type="caution">
    <text evidence="2">The sequence shown here is derived from an EMBL/GenBank/DDBJ whole genome shotgun (WGS) entry which is preliminary data.</text>
</comment>
<evidence type="ECO:0000256" key="1">
    <source>
        <dbReference type="SAM" id="MobiDB-lite"/>
    </source>
</evidence>
<reference evidence="2" key="2">
    <citation type="submission" date="2017-10" db="EMBL/GenBank/DDBJ databases">
        <title>Ladona fulva Genome sequencing and assembly.</title>
        <authorList>
            <person name="Murali S."/>
            <person name="Richards S."/>
            <person name="Bandaranaike D."/>
            <person name="Bellair M."/>
            <person name="Blankenburg K."/>
            <person name="Chao H."/>
            <person name="Dinh H."/>
            <person name="Doddapaneni H."/>
            <person name="Dugan-Rocha S."/>
            <person name="Elkadiri S."/>
            <person name="Gnanaolivu R."/>
            <person name="Hernandez B."/>
            <person name="Skinner E."/>
            <person name="Javaid M."/>
            <person name="Lee S."/>
            <person name="Li M."/>
            <person name="Ming W."/>
            <person name="Munidasa M."/>
            <person name="Muniz J."/>
            <person name="Nguyen L."/>
            <person name="Hughes D."/>
            <person name="Osuji N."/>
            <person name="Pu L.-L."/>
            <person name="Puazo M."/>
            <person name="Qu C."/>
            <person name="Quiroz J."/>
            <person name="Raj R."/>
            <person name="Weissenberger G."/>
            <person name="Xin Y."/>
            <person name="Zou X."/>
            <person name="Han Y."/>
            <person name="Worley K."/>
            <person name="Muzny D."/>
            <person name="Gibbs R."/>
        </authorList>
    </citation>
    <scope>NUCLEOTIDE SEQUENCE</scope>
    <source>
        <strain evidence="2">Sampled in the wild</strain>
    </source>
</reference>